<dbReference type="Proteomes" id="UP000076858">
    <property type="component" value="Unassembled WGS sequence"/>
</dbReference>
<dbReference type="STRING" id="35525.A0A0P5V755"/>
<dbReference type="PANTHER" id="PTHR31434">
    <property type="entry name" value="S PHASE CYCLIN A-ASSOCIATED PROTEIN IN THE ENDOPLASMIC RETICULUM"/>
    <property type="match status" value="1"/>
</dbReference>
<dbReference type="OrthoDB" id="6360654at2759"/>
<dbReference type="InterPro" id="IPR032446">
    <property type="entry name" value="SCAPER_N"/>
</dbReference>
<keyword evidence="1" id="KW-0175">Coiled coil</keyword>
<feature type="region of interest" description="Disordered" evidence="2">
    <location>
        <begin position="459"/>
        <end position="494"/>
    </location>
</feature>
<dbReference type="EMBL" id="LRGB01002580">
    <property type="protein sequence ID" value="KZS06970.1"/>
    <property type="molecule type" value="Genomic_DNA"/>
</dbReference>
<protein>
    <submittedName>
        <fullName evidence="3">S phase cyclin A-associated protein in the endoplasmic reticulum</fullName>
    </submittedName>
</protein>
<keyword evidence="4" id="KW-1185">Reference proteome</keyword>
<name>A0A0P5V755_9CRUS</name>
<feature type="region of interest" description="Disordered" evidence="2">
    <location>
        <begin position="246"/>
        <end position="285"/>
    </location>
</feature>
<dbReference type="InterPro" id="IPR036236">
    <property type="entry name" value="Znf_C2H2_sf"/>
</dbReference>
<evidence type="ECO:0000256" key="2">
    <source>
        <dbReference type="SAM" id="MobiDB-lite"/>
    </source>
</evidence>
<evidence type="ECO:0000313" key="3">
    <source>
        <dbReference type="EMBL" id="KZS06970.1"/>
    </source>
</evidence>
<feature type="compositionally biased region" description="Polar residues" evidence="2">
    <location>
        <begin position="319"/>
        <end position="362"/>
    </location>
</feature>
<feature type="compositionally biased region" description="Basic and acidic residues" evidence="2">
    <location>
        <begin position="817"/>
        <end position="848"/>
    </location>
</feature>
<dbReference type="Pfam" id="PF16501">
    <property type="entry name" value="SCAPER_N"/>
    <property type="match status" value="1"/>
</dbReference>
<dbReference type="SUPFAM" id="SSF57667">
    <property type="entry name" value="beta-beta-alpha zinc fingers"/>
    <property type="match status" value="1"/>
</dbReference>
<feature type="region of interest" description="Disordered" evidence="2">
    <location>
        <begin position="817"/>
        <end position="880"/>
    </location>
</feature>
<organism evidence="3 4">
    <name type="scientific">Daphnia magna</name>
    <dbReference type="NCBI Taxonomy" id="35525"/>
    <lineage>
        <taxon>Eukaryota</taxon>
        <taxon>Metazoa</taxon>
        <taxon>Ecdysozoa</taxon>
        <taxon>Arthropoda</taxon>
        <taxon>Crustacea</taxon>
        <taxon>Branchiopoda</taxon>
        <taxon>Diplostraca</taxon>
        <taxon>Cladocera</taxon>
        <taxon>Anomopoda</taxon>
        <taxon>Daphniidae</taxon>
        <taxon>Daphnia</taxon>
    </lineage>
</organism>
<sequence>MSTLDDLEQVRLLVREEGKSARNILAFNVPCVDEGTMTVDVGTKMPVRKPPVNPKSLLVRLEHKVPKLVTVLKNSRSRIRSASAGRDRKSDLQARYWGLLFENLRRAVDEIYLTCESDESVEECKEAIMILESCTKDFRNLIEWLRLKWNYEQTPAPQRPTSLAWEVRKSSPAKPSCASIMGQLQKTPAGLARRILNFEEESSTSSFFASTAMEAKSLITTEYPIQTICEVAESLVPKLPTIPLVPQSTPTTTRKTISKTGNEAKSSKSAEQASTTRVTVTKPKSAPVWKVGKASKNAVNSEVQSLSLANKVQSQCATPRTPLQSLSHKAQPSSTAKTQSTQAQSWAQRVQNVPLSQQLSRNKPSKPDPLPKTTIKPSVARQQTHAPPVATSTITDIDDGWETVRGRTRSRTSPAKATPVLTRASTMVYGSRLEARQSAKITNRQQLARSGLLKPSIAQSLPSLCDRDAPASKKEPMEEPAPASSPPVHQEPPQAQLAPVVAVINPVVSLESSYDELVITSSDEDKDEAQEAAEVAEEEAEMARREEALTIEEENLQREIRETERSDNEGDEAWDDPINVTPASTPEGIPRITPDRVPVEREVLEEKYHLLLENCSWAEQMELLDQLEEVAAMDGARQPGRALQVHEKLSSPSRRRTAEPCETFQQHEAKQLRAQQHRAAFREEKRRKRRELTRRMEEVRVAKSLLLEEKKLLLERKMKRAEEKRQKHLAEIVKKAHDEESKKREIAFINTIEAQNKQHDFIARIQTQEERIQGLQEERQRRQEERNKAKEALEVRKRALEAERQAKVALLQEKRRQREERIDREHQEKEKERLELAREKQRDREERMSALQAAHQASQSQLQRKIQQKQEESARRHEENIEQIRQKALELSILRFSSAGGADDAPRLVHYETARLCVLCDVQIHSEVILMSHLGGRKHMEALKNHYGGKEPSREQSESSNLKFIVDVNYAADKEAADGDVVGKGASKNASAPETEKEKRAKAQKKRAKKLKSKVMQRNALETNLVPPEGANKHRISRILQELERDPAAHDRHWGEIVRLLEKGSTTEQLVFGVQRGVSVVGDMLTSYQTEQEHGRSSSPLRIILSTVNCLRLAARSNLEMSTHIINSQATPLLLNILARRLEILEGNGNGIQASGQLCVSVLPMSDAVATAIMNTWMAIVEPILSNSEKNGAQCNSDLPARITSLVSYAVSLGLVDRLAFHVGGVGGPLLDEQSASNDLLLASLKFLTSLVDLLHLCKKSQPKKGKSIAAVADATQLVEAFQMTELAGAVNALYGLLLHQGAPSWSAGSPAELPDNTIRFTIAALQLIHRLALLDLPTFQAILGAEGVSLEFRHIASFLLWYGVNVQAPVGHLLNLTILCIGFFATGHHDNQMILQSGHMPSVLQQLCRLPFGYFSDKSLRAILLPTLLACCHDNPANRAVLQKEMSYQMVEDYVNSDDGRAVHLVCTVLNATQNTGKTSNDNSS</sequence>
<evidence type="ECO:0000313" key="4">
    <source>
        <dbReference type="Proteomes" id="UP000076858"/>
    </source>
</evidence>
<feature type="compositionally biased region" description="Basic and acidic residues" evidence="2">
    <location>
        <begin position="868"/>
        <end position="880"/>
    </location>
</feature>
<feature type="region of interest" description="Disordered" evidence="2">
    <location>
        <begin position="319"/>
        <end position="421"/>
    </location>
</feature>
<reference evidence="3 4" key="1">
    <citation type="submission" date="2016-03" db="EMBL/GenBank/DDBJ databases">
        <title>EvidentialGene: Evidence-directed Construction of Genes on Genomes.</title>
        <authorList>
            <person name="Gilbert D.G."/>
            <person name="Choi J.-H."/>
            <person name="Mockaitis K."/>
            <person name="Colbourne J."/>
            <person name="Pfrender M."/>
        </authorList>
    </citation>
    <scope>NUCLEOTIDE SEQUENCE [LARGE SCALE GENOMIC DNA]</scope>
    <source>
        <strain evidence="3 4">Xinb3</strain>
        <tissue evidence="3">Complete organism</tissue>
    </source>
</reference>
<feature type="region of interest" description="Disordered" evidence="2">
    <location>
        <begin position="981"/>
        <end position="1006"/>
    </location>
</feature>
<accession>A0A0P5V755</accession>
<feature type="compositionally biased region" description="Low complexity" evidence="2">
    <location>
        <begin position="849"/>
        <end position="865"/>
    </location>
</feature>
<feature type="compositionally biased region" description="Low complexity" evidence="2">
    <location>
        <begin position="248"/>
        <end position="274"/>
    </location>
</feature>
<feature type="compositionally biased region" description="Basic and acidic residues" evidence="2">
    <location>
        <begin position="465"/>
        <end position="477"/>
    </location>
</feature>
<evidence type="ECO:0000256" key="1">
    <source>
        <dbReference type="SAM" id="Coils"/>
    </source>
</evidence>
<proteinExistence type="predicted"/>
<dbReference type="PANTHER" id="PTHR31434:SF2">
    <property type="entry name" value="S PHASE CYCLIN A-ASSOCIATED PROTEIN IN THE ENDOPLASMIC RETICULUM"/>
    <property type="match status" value="1"/>
</dbReference>
<comment type="caution">
    <text evidence="3">The sequence shown here is derived from an EMBL/GenBank/DDBJ whole genome shotgun (WGS) entry which is preliminary data.</text>
</comment>
<gene>
    <name evidence="3" type="ORF">APZ42_029495</name>
</gene>
<feature type="region of interest" description="Disordered" evidence="2">
    <location>
        <begin position="561"/>
        <end position="593"/>
    </location>
</feature>
<dbReference type="Gene3D" id="3.30.160.60">
    <property type="entry name" value="Classic Zinc Finger"/>
    <property type="match status" value="1"/>
</dbReference>
<feature type="compositionally biased region" description="Polar residues" evidence="2">
    <location>
        <begin position="380"/>
        <end position="395"/>
    </location>
</feature>
<feature type="coiled-coil region" evidence="1">
    <location>
        <begin position="682"/>
        <end position="731"/>
    </location>
</feature>